<reference evidence="2 3" key="1">
    <citation type="submission" date="2020-08" db="EMBL/GenBank/DDBJ databases">
        <title>Genomic Encyclopedia of Type Strains, Phase IV (KMG-IV): sequencing the most valuable type-strain genomes for metagenomic binning, comparative biology and taxonomic classification.</title>
        <authorList>
            <person name="Goeker M."/>
        </authorList>
    </citation>
    <scope>NUCLEOTIDE SEQUENCE [LARGE SCALE GENOMIC DNA]</scope>
    <source>
        <strain evidence="2 3">DSM 22071</strain>
    </source>
</reference>
<keyword evidence="1" id="KW-1133">Transmembrane helix</keyword>
<dbReference type="EMBL" id="JACHID010000002">
    <property type="protein sequence ID" value="MBB5021156.1"/>
    <property type="molecule type" value="Genomic_DNA"/>
</dbReference>
<sequence>MTPLLLCSLALAINVPLGFLRQFYAKFSLGWIVCIHASVPIILYMRTSNNIGWELVPLTLAAAVAGQVVGSYFHRHWQVA</sequence>
<feature type="transmembrane region" description="Helical" evidence="1">
    <location>
        <begin position="28"/>
        <end position="45"/>
    </location>
</feature>
<protein>
    <submittedName>
        <fullName evidence="2">Microcystin degradation protein MlrC</fullName>
    </submittedName>
</protein>
<proteinExistence type="predicted"/>
<dbReference type="AlphaFoldDB" id="A0A7W7Y309"/>
<gene>
    <name evidence="2" type="ORF">HNR37_000462</name>
</gene>
<dbReference type="PANTHER" id="PTHR31033:SF18">
    <property type="entry name" value="OS06G0115800 PROTEIN"/>
    <property type="match status" value="1"/>
</dbReference>
<accession>A0A7W7Y309</accession>
<organism evidence="2 3">
    <name type="scientific">Desulfurispira natronophila</name>
    <dbReference type="NCBI Taxonomy" id="682562"/>
    <lineage>
        <taxon>Bacteria</taxon>
        <taxon>Pseudomonadati</taxon>
        <taxon>Chrysiogenota</taxon>
        <taxon>Chrysiogenia</taxon>
        <taxon>Chrysiogenales</taxon>
        <taxon>Chrysiogenaceae</taxon>
        <taxon>Desulfurispira</taxon>
    </lineage>
</organism>
<keyword evidence="3" id="KW-1185">Reference proteome</keyword>
<evidence type="ECO:0000313" key="2">
    <source>
        <dbReference type="EMBL" id="MBB5021156.1"/>
    </source>
</evidence>
<feature type="transmembrane region" description="Helical" evidence="1">
    <location>
        <begin position="52"/>
        <end position="73"/>
    </location>
</feature>
<name>A0A7W7Y309_9BACT</name>
<keyword evidence="1" id="KW-0472">Membrane</keyword>
<keyword evidence="1" id="KW-0812">Transmembrane</keyword>
<dbReference type="PANTHER" id="PTHR31033">
    <property type="entry name" value="PROTEIN, PUTATIVE-RELATED"/>
    <property type="match status" value="1"/>
</dbReference>
<evidence type="ECO:0000256" key="1">
    <source>
        <dbReference type="SAM" id="Phobius"/>
    </source>
</evidence>
<dbReference type="RefSeq" id="WP_183729309.1">
    <property type="nucleotide sequence ID" value="NZ_JACHID010000002.1"/>
</dbReference>
<dbReference type="Proteomes" id="UP000528322">
    <property type="component" value="Unassembled WGS sequence"/>
</dbReference>
<comment type="caution">
    <text evidence="2">The sequence shown here is derived from an EMBL/GenBank/DDBJ whole genome shotgun (WGS) entry which is preliminary data.</text>
</comment>
<evidence type="ECO:0000313" key="3">
    <source>
        <dbReference type="Proteomes" id="UP000528322"/>
    </source>
</evidence>